<dbReference type="SUPFAM" id="SSF51445">
    <property type="entry name" value="(Trans)glycosidases"/>
    <property type="match status" value="1"/>
</dbReference>
<feature type="domain" description="Glycosyl hydrolase family 13 catalytic" evidence="3">
    <location>
        <begin position="389"/>
        <end position="760"/>
    </location>
</feature>
<protein>
    <submittedName>
        <fullName evidence="4">Alpha-amylase</fullName>
    </submittedName>
</protein>
<dbReference type="NCBIfam" id="TIGR04183">
    <property type="entry name" value="Por_Secre_tail"/>
    <property type="match status" value="1"/>
</dbReference>
<evidence type="ECO:0000313" key="4">
    <source>
        <dbReference type="EMBL" id="RAW01214.1"/>
    </source>
</evidence>
<dbReference type="Pfam" id="PF02922">
    <property type="entry name" value="CBM_48"/>
    <property type="match status" value="1"/>
</dbReference>
<evidence type="ECO:0000256" key="2">
    <source>
        <dbReference type="SAM" id="SignalP"/>
    </source>
</evidence>
<keyword evidence="5" id="KW-1185">Reference proteome</keyword>
<feature type="signal peptide" evidence="2">
    <location>
        <begin position="1"/>
        <end position="19"/>
    </location>
</feature>
<accession>A0A364Y4F7</accession>
<dbReference type="PANTHER" id="PTHR43651:SF3">
    <property type="entry name" value="1,4-ALPHA-GLUCAN-BRANCHING ENZYME"/>
    <property type="match status" value="1"/>
</dbReference>
<organism evidence="4 5">
    <name type="scientific">Pseudochryseolinea flava</name>
    <dbReference type="NCBI Taxonomy" id="2059302"/>
    <lineage>
        <taxon>Bacteria</taxon>
        <taxon>Pseudomonadati</taxon>
        <taxon>Bacteroidota</taxon>
        <taxon>Cytophagia</taxon>
        <taxon>Cytophagales</taxon>
        <taxon>Fulvivirgaceae</taxon>
        <taxon>Pseudochryseolinea</taxon>
    </lineage>
</organism>
<dbReference type="GO" id="GO:0005975">
    <property type="term" value="P:carbohydrate metabolic process"/>
    <property type="evidence" value="ECO:0007669"/>
    <property type="project" value="InterPro"/>
</dbReference>
<dbReference type="InterPro" id="IPR014756">
    <property type="entry name" value="Ig_E-set"/>
</dbReference>
<proteinExistence type="predicted"/>
<keyword evidence="1" id="KW-0119">Carbohydrate metabolism</keyword>
<dbReference type="PANTHER" id="PTHR43651">
    <property type="entry name" value="1,4-ALPHA-GLUCAN-BRANCHING ENZYME"/>
    <property type="match status" value="1"/>
</dbReference>
<dbReference type="Proteomes" id="UP000251889">
    <property type="component" value="Unassembled WGS sequence"/>
</dbReference>
<evidence type="ECO:0000259" key="3">
    <source>
        <dbReference type="SMART" id="SM00642"/>
    </source>
</evidence>
<dbReference type="Gene3D" id="3.20.20.80">
    <property type="entry name" value="Glycosidases"/>
    <property type="match status" value="1"/>
</dbReference>
<dbReference type="InterPro" id="IPR013783">
    <property type="entry name" value="Ig-like_fold"/>
</dbReference>
<gene>
    <name evidence="4" type="ORF">DQQ10_09880</name>
</gene>
<reference evidence="4 5" key="1">
    <citation type="submission" date="2018-06" db="EMBL/GenBank/DDBJ databases">
        <title>Chryseolinea flavus sp. nov., a member of the phylum Bacteroidetes isolated from soil.</title>
        <authorList>
            <person name="Li Y."/>
            <person name="Wang J."/>
        </authorList>
    </citation>
    <scope>NUCLEOTIDE SEQUENCE [LARGE SCALE GENOMIC DNA]</scope>
    <source>
        <strain evidence="4 5">SDU1-6</strain>
    </source>
</reference>
<dbReference type="InterPro" id="IPR017853">
    <property type="entry name" value="GH"/>
</dbReference>
<sequence length="948" mass="106538">MKIKFLTLLLLLSSGVIEAQIVTTDPLFPKADEPVTITVDVTGTSLDGFAWNNSSNPVYIWTWIDNASGDADAPTNIDPATSAADAAKCTRISTNPDKYQITFTPSTFFGKPASEISKIGLKLKSKSWDDRKQTDTDRFVSFTQGFAIVLSNPQDEMMFVNAGSSISVEGGGSAATTFTLKVNGEAIETTPNPSTTFDFDYVVSSTGTYHVAVEGTFQGTTAKDEFRFVVRETAVSQKRPVGVIDGINYNSAEATSATLCLLAPGKTSVYVVGDFNDWTISSDYHMKKDGEHFWLTIDDLSPGVEYGFQYLVDEEIYLADPYADKILDPNDQYIPASSYPNLKLYPAQALHEDERFNRVAVLQTNQQPYEWQTEDYQKPKKEELVIYELLIRDLFGTNARTYKSLIDTLGYFKRLGVNAIQLMPIMEFNGNESWGYNPTFMLAPDKYYGTKDKLKELVDKAHENGIAVILDIALNHQDTPNPLVLLDFNFSTSQPNPTNKWFNVSAKHPYNVFYDMNHESTYTKNYVDTVAHYWLNEFKVDGFRFDLSKGFTQNTVCNGSTSDEACFGVKDDSRIAILKRMANEIWSHSPDAYVILEHFAQDAEEIELSNHGMMLWGNMNHVYNQNTKGYGDNADISRIYYKNRNWTVPNLIGYMESHDEERLMYQNINYGNFQGKYNVKDVTTSLKRMRAANTMFLTIPGPKMIWQFGELGYQESINRCADGTINNDCRLTVKPVRWSFQDDADRAKLFDHISDLLRLRKEYDVFREGTATILGGSSLSKQITLKNSPYTTAPSTAAEMNVQIVANFDVTAKDIAVSFPHTGVWYEYYRGGLPFEITDANSAKISFSPGEYMLFTDIKIEAPPLSVTGSEEVSTFYSVYPNPVNDILIVDGHNTPEEVRFVSIQGAVTNLAKVSAHAWSTGALKAGLYIAELVYKHKVERVKIIKAH</sequence>
<comment type="caution">
    <text evidence="4">The sequence shown here is derived from an EMBL/GenBank/DDBJ whole genome shotgun (WGS) entry which is preliminary data.</text>
</comment>
<dbReference type="InterPro" id="IPR006047">
    <property type="entry name" value="GH13_cat_dom"/>
</dbReference>
<dbReference type="Pfam" id="PF00128">
    <property type="entry name" value="Alpha-amylase"/>
    <property type="match status" value="1"/>
</dbReference>
<dbReference type="InterPro" id="IPR004193">
    <property type="entry name" value="Glyco_hydro_13_N"/>
</dbReference>
<dbReference type="EMBL" id="QMFY01000004">
    <property type="protein sequence ID" value="RAW01214.1"/>
    <property type="molecule type" value="Genomic_DNA"/>
</dbReference>
<dbReference type="AlphaFoldDB" id="A0A364Y4F7"/>
<dbReference type="RefSeq" id="WP_112746700.1">
    <property type="nucleotide sequence ID" value="NZ_QMFY01000004.1"/>
</dbReference>
<keyword evidence="2" id="KW-0732">Signal</keyword>
<dbReference type="Gene3D" id="2.60.40.10">
    <property type="entry name" value="Immunoglobulins"/>
    <property type="match status" value="1"/>
</dbReference>
<dbReference type="OrthoDB" id="9761875at2"/>
<dbReference type="SUPFAM" id="SSF81296">
    <property type="entry name" value="E set domains"/>
    <property type="match status" value="1"/>
</dbReference>
<feature type="chain" id="PRO_5016949626" evidence="2">
    <location>
        <begin position="20"/>
        <end position="948"/>
    </location>
</feature>
<dbReference type="InterPro" id="IPR026444">
    <property type="entry name" value="Secre_tail"/>
</dbReference>
<dbReference type="SMART" id="SM00642">
    <property type="entry name" value="Aamy"/>
    <property type="match status" value="1"/>
</dbReference>
<dbReference type="GO" id="GO:0004553">
    <property type="term" value="F:hydrolase activity, hydrolyzing O-glycosyl compounds"/>
    <property type="evidence" value="ECO:0007669"/>
    <property type="project" value="InterPro"/>
</dbReference>
<dbReference type="GO" id="GO:0005737">
    <property type="term" value="C:cytoplasm"/>
    <property type="evidence" value="ECO:0007669"/>
    <property type="project" value="TreeGrafter"/>
</dbReference>
<dbReference type="GO" id="GO:0003844">
    <property type="term" value="F:1,4-alpha-glucan branching enzyme activity"/>
    <property type="evidence" value="ECO:0007669"/>
    <property type="project" value="TreeGrafter"/>
</dbReference>
<evidence type="ECO:0000256" key="1">
    <source>
        <dbReference type="ARBA" id="ARBA00023277"/>
    </source>
</evidence>
<evidence type="ECO:0000313" key="5">
    <source>
        <dbReference type="Proteomes" id="UP000251889"/>
    </source>
</evidence>
<name>A0A364Y4F7_9BACT</name>
<dbReference type="CDD" id="cd11350">
    <property type="entry name" value="AmyAc_4"/>
    <property type="match status" value="1"/>
</dbReference>